<evidence type="ECO:0000256" key="1">
    <source>
        <dbReference type="SAM" id="MobiDB-lite"/>
    </source>
</evidence>
<dbReference type="InParanoid" id="A0A2P6N7C9"/>
<feature type="region of interest" description="Disordered" evidence="1">
    <location>
        <begin position="1"/>
        <end position="61"/>
    </location>
</feature>
<keyword evidence="3" id="KW-1185">Reference proteome</keyword>
<proteinExistence type="predicted"/>
<dbReference type="Proteomes" id="UP000241769">
    <property type="component" value="Unassembled WGS sequence"/>
</dbReference>
<feature type="compositionally biased region" description="Polar residues" evidence="1">
    <location>
        <begin position="1"/>
        <end position="10"/>
    </location>
</feature>
<name>A0A2P6N7C9_9EUKA</name>
<accession>A0A2P6N7C9</accession>
<gene>
    <name evidence="2" type="ORF">PROFUN_12473</name>
</gene>
<dbReference type="AlphaFoldDB" id="A0A2P6N7C9"/>
<organism evidence="2 3">
    <name type="scientific">Planoprotostelium fungivorum</name>
    <dbReference type="NCBI Taxonomy" id="1890364"/>
    <lineage>
        <taxon>Eukaryota</taxon>
        <taxon>Amoebozoa</taxon>
        <taxon>Evosea</taxon>
        <taxon>Variosea</taxon>
        <taxon>Cavosteliida</taxon>
        <taxon>Cavosteliaceae</taxon>
        <taxon>Planoprotostelium</taxon>
    </lineage>
</organism>
<evidence type="ECO:0000313" key="3">
    <source>
        <dbReference type="Proteomes" id="UP000241769"/>
    </source>
</evidence>
<evidence type="ECO:0000313" key="2">
    <source>
        <dbReference type="EMBL" id="PRP79861.1"/>
    </source>
</evidence>
<sequence length="61" mass="7128">MWRSNRTSSRLQKKNKDLDPHLGRNARSRGFTRFEASANHFPLNAQSSNHKAIQPQQPWNI</sequence>
<comment type="caution">
    <text evidence="2">The sequence shown here is derived from an EMBL/GenBank/DDBJ whole genome shotgun (WGS) entry which is preliminary data.</text>
</comment>
<dbReference type="EMBL" id="MDYQ01000168">
    <property type="protein sequence ID" value="PRP79861.1"/>
    <property type="molecule type" value="Genomic_DNA"/>
</dbReference>
<protein>
    <submittedName>
        <fullName evidence="2">Uncharacterized protein</fullName>
    </submittedName>
</protein>
<reference evidence="2 3" key="1">
    <citation type="journal article" date="2018" name="Genome Biol. Evol.">
        <title>Multiple Roots of Fruiting Body Formation in Amoebozoa.</title>
        <authorList>
            <person name="Hillmann F."/>
            <person name="Forbes G."/>
            <person name="Novohradska S."/>
            <person name="Ferling I."/>
            <person name="Riege K."/>
            <person name="Groth M."/>
            <person name="Westermann M."/>
            <person name="Marz M."/>
            <person name="Spaller T."/>
            <person name="Winckler T."/>
            <person name="Schaap P."/>
            <person name="Glockner G."/>
        </authorList>
    </citation>
    <scope>NUCLEOTIDE SEQUENCE [LARGE SCALE GENOMIC DNA]</scope>
    <source>
        <strain evidence="2 3">Jena</strain>
    </source>
</reference>
<feature type="compositionally biased region" description="Polar residues" evidence="1">
    <location>
        <begin position="44"/>
        <end position="61"/>
    </location>
</feature>